<accession>A0A8C3K0W7</accession>
<protein>
    <submittedName>
        <fullName evidence="1">Uncharacterized protein</fullName>
    </submittedName>
</protein>
<reference evidence="1" key="2">
    <citation type="submission" date="2025-09" db="UniProtKB">
        <authorList>
            <consortium name="Ensembl"/>
        </authorList>
    </citation>
    <scope>IDENTIFICATION</scope>
</reference>
<reference evidence="1" key="1">
    <citation type="submission" date="2025-08" db="UniProtKB">
        <authorList>
            <consortium name="Ensembl"/>
        </authorList>
    </citation>
    <scope>IDENTIFICATION</scope>
</reference>
<sequence length="48" mass="5356">EKFPEDPESSRLAFVLENVLARKTRIWKVPVLQNLALMVFSPALSGSA</sequence>
<dbReference type="Ensembl" id="ENSCPGT00000016804.1">
    <property type="protein sequence ID" value="ENSCPGP00000015345.1"/>
    <property type="gene ID" value="ENSCPGG00000010805.1"/>
</dbReference>
<keyword evidence="2" id="KW-1185">Reference proteome</keyword>
<evidence type="ECO:0000313" key="1">
    <source>
        <dbReference type="Ensembl" id="ENSCPGP00000015345.1"/>
    </source>
</evidence>
<evidence type="ECO:0000313" key="2">
    <source>
        <dbReference type="Proteomes" id="UP000694419"/>
    </source>
</evidence>
<organism evidence="1 2">
    <name type="scientific">Calidris pygmaea</name>
    <name type="common">Spoon-billed sandpiper</name>
    <dbReference type="NCBI Taxonomy" id="425635"/>
    <lineage>
        <taxon>Eukaryota</taxon>
        <taxon>Metazoa</taxon>
        <taxon>Chordata</taxon>
        <taxon>Craniata</taxon>
        <taxon>Vertebrata</taxon>
        <taxon>Euteleostomi</taxon>
        <taxon>Archelosauria</taxon>
        <taxon>Archosauria</taxon>
        <taxon>Dinosauria</taxon>
        <taxon>Saurischia</taxon>
        <taxon>Theropoda</taxon>
        <taxon>Coelurosauria</taxon>
        <taxon>Aves</taxon>
        <taxon>Neognathae</taxon>
        <taxon>Neoaves</taxon>
        <taxon>Charadriiformes</taxon>
        <taxon>Scolopacidae</taxon>
        <taxon>Calidris</taxon>
    </lineage>
</organism>
<dbReference type="AlphaFoldDB" id="A0A8C3K0W7"/>
<proteinExistence type="predicted"/>
<name>A0A8C3K0W7_9CHAR</name>
<dbReference type="Proteomes" id="UP000694419">
    <property type="component" value="Unplaced"/>
</dbReference>